<proteinExistence type="inferred from homology"/>
<organism evidence="3 4">
    <name type="scientific">Filobasidium floriforme</name>
    <dbReference type="NCBI Taxonomy" id="5210"/>
    <lineage>
        <taxon>Eukaryota</taxon>
        <taxon>Fungi</taxon>
        <taxon>Dikarya</taxon>
        <taxon>Basidiomycota</taxon>
        <taxon>Agaricomycotina</taxon>
        <taxon>Tremellomycetes</taxon>
        <taxon>Filobasidiales</taxon>
        <taxon>Filobasidiaceae</taxon>
        <taxon>Filobasidium</taxon>
    </lineage>
</organism>
<comment type="caution">
    <text evidence="3">The sequence shown here is derived from an EMBL/GenBank/DDBJ whole genome shotgun (WGS) entry which is preliminary data.</text>
</comment>
<dbReference type="Proteomes" id="UP000812966">
    <property type="component" value="Unassembled WGS sequence"/>
</dbReference>
<dbReference type="GO" id="GO:0008126">
    <property type="term" value="F:acetylesterase activity"/>
    <property type="evidence" value="ECO:0007669"/>
    <property type="project" value="TreeGrafter"/>
</dbReference>
<keyword evidence="4" id="KW-1185">Reference proteome</keyword>
<dbReference type="PANTHER" id="PTHR10794:SF63">
    <property type="entry name" value="ALPHA_BETA HYDROLASE 1, ISOFORM A"/>
    <property type="match status" value="1"/>
</dbReference>
<dbReference type="PANTHER" id="PTHR10794">
    <property type="entry name" value="ABHYDROLASE DOMAIN-CONTAINING PROTEIN"/>
    <property type="match status" value="1"/>
</dbReference>
<name>A0A8K0NQX7_9TREE</name>
<dbReference type="GO" id="GO:0047372">
    <property type="term" value="F:monoacylglycerol lipase activity"/>
    <property type="evidence" value="ECO:0007669"/>
    <property type="project" value="TreeGrafter"/>
</dbReference>
<sequence>MTQLGQSIALLLEHFWTWIFTMIGLSPTAGQIVHVLPTQAVKLAVRGIGAGKSSKAMGNGEKPTNGEAVVSNGHAGSEPLGKFILERCPSLKGSFNPSWWIKSGHLQTMYCVVGNFNIVDKVVYERTLLRVRDGGTIAVDITPPNHKDLPPDAPTIIVAHGLTGGSHESYVRNVLEWVVRPKSQGGLGGRGVVANYRGCAGAPLTSQQAYSALYTGDYNTVVHQTAASFPSSPLIGLGFSLGAGVLARYMGEQGEGCLLKGGISLGCPWDIPAMSTVLETGWFSSRVYSSSMGQNLARTVGRHIAPREFLSKAELAKLPVLPTEQYDLATPYGELADEVVRLKRKGRHLRLREFDELITSKLGGLRKEDGGVFPFKGADDYYAHASSKAFIGKVKRPLLGINAFDDPIIHGSALPIEEVTKSSHVMLAVTAHGGHLGWFDGPLFARTKKVKTADDQVERVRAYPQQRWIAKPVREFITAIVDELDYDTLAPEKGPVFEHKDDGWTWVKDSEAQVYGPVVWKVIESGGAVQGSNDSGVLAGL</sequence>
<evidence type="ECO:0008006" key="5">
    <source>
        <dbReference type="Google" id="ProtNLM"/>
    </source>
</evidence>
<dbReference type="GO" id="GO:0051792">
    <property type="term" value="P:medium-chain fatty acid biosynthetic process"/>
    <property type="evidence" value="ECO:0007669"/>
    <property type="project" value="TreeGrafter"/>
</dbReference>
<accession>A0A8K0NQX7</accession>
<dbReference type="InterPro" id="IPR029058">
    <property type="entry name" value="AB_hydrolase_fold"/>
</dbReference>
<dbReference type="Gene3D" id="3.40.50.1820">
    <property type="entry name" value="alpha/beta hydrolase"/>
    <property type="match status" value="1"/>
</dbReference>
<evidence type="ECO:0000313" key="3">
    <source>
        <dbReference type="EMBL" id="KAG7575314.1"/>
    </source>
</evidence>
<dbReference type="SUPFAM" id="SSF53474">
    <property type="entry name" value="alpha/beta-Hydrolases"/>
    <property type="match status" value="1"/>
</dbReference>
<dbReference type="InterPro" id="IPR050960">
    <property type="entry name" value="AB_hydrolase_4_sf"/>
</dbReference>
<feature type="chain" id="PRO_5035437883" description="AB hydrolase-1 domain-containing protein" evidence="2">
    <location>
        <begin position="31"/>
        <end position="541"/>
    </location>
</feature>
<feature type="signal peptide" evidence="2">
    <location>
        <begin position="1"/>
        <end position="30"/>
    </location>
</feature>
<dbReference type="EMBL" id="JABELV010000005">
    <property type="protein sequence ID" value="KAG7575314.1"/>
    <property type="molecule type" value="Genomic_DNA"/>
</dbReference>
<dbReference type="AlphaFoldDB" id="A0A8K0NQX7"/>
<dbReference type="OrthoDB" id="5954035at2759"/>
<reference evidence="3" key="1">
    <citation type="submission" date="2020-04" db="EMBL/GenBank/DDBJ databases">
        <title>Analysis of mating type loci in Filobasidium floriforme.</title>
        <authorList>
            <person name="Nowrousian M."/>
        </authorList>
    </citation>
    <scope>NUCLEOTIDE SEQUENCE</scope>
    <source>
        <strain evidence="3">CBS 6242</strain>
    </source>
</reference>
<keyword evidence="2" id="KW-0732">Signal</keyword>
<protein>
    <recommendedName>
        <fullName evidence="5">AB hydrolase-1 domain-containing protein</fullName>
    </recommendedName>
</protein>
<gene>
    <name evidence="3" type="ORF">FFLO_00478</name>
</gene>
<evidence type="ECO:0000256" key="2">
    <source>
        <dbReference type="SAM" id="SignalP"/>
    </source>
</evidence>
<evidence type="ECO:0000256" key="1">
    <source>
        <dbReference type="ARBA" id="ARBA00010884"/>
    </source>
</evidence>
<evidence type="ECO:0000313" key="4">
    <source>
        <dbReference type="Proteomes" id="UP000812966"/>
    </source>
</evidence>
<dbReference type="GO" id="GO:0051793">
    <property type="term" value="P:medium-chain fatty acid catabolic process"/>
    <property type="evidence" value="ECO:0007669"/>
    <property type="project" value="TreeGrafter"/>
</dbReference>
<comment type="similarity">
    <text evidence="1">Belongs to the AB hydrolase superfamily. AB hydrolase 4 family.</text>
</comment>